<feature type="region of interest" description="Disordered" evidence="1">
    <location>
        <begin position="135"/>
        <end position="161"/>
    </location>
</feature>
<sequence>MEINEVGWDWSYMVDDEENHALVTDEEAPTKLALMAITSAECKVFDNSLCSKCLAKELETLKKEKKGLDGKLAGFLTASKNLDNLIESQRSNKNKDGLGDSVVPPPPAQIYSSPKKDLSWTSLLEFKDDTITDYSRPAPTIESTSSDYQNKNPSVCKTEASPNTITPKPFIMFVKPNDSPSKGKTDKVETSKKPQVKYAKQYRKPNKNLILEEIKGIGTI</sequence>
<feature type="compositionally biased region" description="Polar residues" evidence="1">
    <location>
        <begin position="141"/>
        <end position="161"/>
    </location>
</feature>
<evidence type="ECO:0000256" key="1">
    <source>
        <dbReference type="SAM" id="MobiDB-lite"/>
    </source>
</evidence>
<reference evidence="2" key="1">
    <citation type="journal article" date="2019" name="Sci. Rep.">
        <title>Draft genome of Tanacetum cinerariifolium, the natural source of mosquito coil.</title>
        <authorList>
            <person name="Yamashiro T."/>
            <person name="Shiraishi A."/>
            <person name="Satake H."/>
            <person name="Nakayama K."/>
        </authorList>
    </citation>
    <scope>NUCLEOTIDE SEQUENCE</scope>
</reference>
<protein>
    <submittedName>
        <fullName evidence="2">Uncharacterized protein</fullName>
    </submittedName>
</protein>
<comment type="caution">
    <text evidence="2">The sequence shown here is derived from an EMBL/GenBank/DDBJ whole genome shotgun (WGS) entry which is preliminary data.</text>
</comment>
<dbReference type="AlphaFoldDB" id="A0A699R4D3"/>
<organism evidence="2">
    <name type="scientific">Tanacetum cinerariifolium</name>
    <name type="common">Dalmatian daisy</name>
    <name type="synonym">Chrysanthemum cinerariifolium</name>
    <dbReference type="NCBI Taxonomy" id="118510"/>
    <lineage>
        <taxon>Eukaryota</taxon>
        <taxon>Viridiplantae</taxon>
        <taxon>Streptophyta</taxon>
        <taxon>Embryophyta</taxon>
        <taxon>Tracheophyta</taxon>
        <taxon>Spermatophyta</taxon>
        <taxon>Magnoliopsida</taxon>
        <taxon>eudicotyledons</taxon>
        <taxon>Gunneridae</taxon>
        <taxon>Pentapetalae</taxon>
        <taxon>asterids</taxon>
        <taxon>campanulids</taxon>
        <taxon>Asterales</taxon>
        <taxon>Asteraceae</taxon>
        <taxon>Asteroideae</taxon>
        <taxon>Anthemideae</taxon>
        <taxon>Anthemidinae</taxon>
        <taxon>Tanacetum</taxon>
    </lineage>
</organism>
<evidence type="ECO:0000313" key="2">
    <source>
        <dbReference type="EMBL" id="GFC78782.1"/>
    </source>
</evidence>
<dbReference type="EMBL" id="BKCJ011067369">
    <property type="protein sequence ID" value="GFC78782.1"/>
    <property type="molecule type" value="Genomic_DNA"/>
</dbReference>
<accession>A0A699R4D3</accession>
<proteinExistence type="predicted"/>
<feature type="region of interest" description="Disordered" evidence="1">
    <location>
        <begin position="90"/>
        <end position="114"/>
    </location>
</feature>
<gene>
    <name evidence="2" type="ORF">Tci_850752</name>
</gene>
<name>A0A699R4D3_TANCI</name>
<feature type="compositionally biased region" description="Basic and acidic residues" evidence="1">
    <location>
        <begin position="181"/>
        <end position="192"/>
    </location>
</feature>
<feature type="region of interest" description="Disordered" evidence="1">
    <location>
        <begin position="175"/>
        <end position="196"/>
    </location>
</feature>